<evidence type="ECO:0000313" key="1">
    <source>
        <dbReference type="EMBL" id="KRW98549.1"/>
    </source>
</evidence>
<comment type="caution">
    <text evidence="1">The sequence shown here is derived from an EMBL/GenBank/DDBJ whole genome shotgun (WGS) entry which is preliminary data.</text>
</comment>
<evidence type="ECO:0000313" key="2">
    <source>
        <dbReference type="Proteomes" id="UP000054937"/>
    </source>
</evidence>
<dbReference type="InParanoid" id="A0A0V0Q8Q2"/>
<dbReference type="AlphaFoldDB" id="A0A0V0Q8Q2"/>
<name>A0A0V0Q8Q2_PSEPJ</name>
<protein>
    <submittedName>
        <fullName evidence="1">Uncharacterized protein</fullName>
    </submittedName>
</protein>
<dbReference type="Proteomes" id="UP000054937">
    <property type="component" value="Unassembled WGS sequence"/>
</dbReference>
<dbReference type="EMBL" id="LDAU01000240">
    <property type="protein sequence ID" value="KRW98549.1"/>
    <property type="molecule type" value="Genomic_DNA"/>
</dbReference>
<sequence>MKSNSSGFMTPSTQLNVNQALFQEQAQKIEEQLQFEKSKRKLRLPGRELRDSLSQDIISALKNAQSPEERKKLQNILEIQTPSTIHYDLKCLSHRNFQTLQNSPLETKKNKEINKPIDFINLEEQFKFNEYKKKKHHRASYLSLSPSSIKKNPEKTSKNTIIINPMDEDQQELNQSQHSFTEMKLNQLYKEEEQFKKEQENLNLKSNKIKNINDHRRVVIDGTLQEQKQVQQIMKKEIDTIMGAKQQSQQQQRLYEQQQHKKNMEYQSYINAKQDQREIARKEYQRNVLNLNKQLIQQKVEIQKFEKIQSFQEDNSNLQRDYLKRNDYR</sequence>
<proteinExistence type="predicted"/>
<reference evidence="1 2" key="1">
    <citation type="journal article" date="2015" name="Sci. Rep.">
        <title>Genome of the facultative scuticociliatosis pathogen Pseudocohnilembus persalinus provides insight into its virulence through horizontal gene transfer.</title>
        <authorList>
            <person name="Xiong J."/>
            <person name="Wang G."/>
            <person name="Cheng J."/>
            <person name="Tian M."/>
            <person name="Pan X."/>
            <person name="Warren A."/>
            <person name="Jiang C."/>
            <person name="Yuan D."/>
            <person name="Miao W."/>
        </authorList>
    </citation>
    <scope>NUCLEOTIDE SEQUENCE [LARGE SCALE GENOMIC DNA]</scope>
    <source>
        <strain evidence="1">36N120E</strain>
    </source>
</reference>
<keyword evidence="2" id="KW-1185">Reference proteome</keyword>
<accession>A0A0V0Q8Q2</accession>
<gene>
    <name evidence="1" type="ORF">PPERSA_00041</name>
</gene>
<organism evidence="1 2">
    <name type="scientific">Pseudocohnilembus persalinus</name>
    <name type="common">Ciliate</name>
    <dbReference type="NCBI Taxonomy" id="266149"/>
    <lineage>
        <taxon>Eukaryota</taxon>
        <taxon>Sar</taxon>
        <taxon>Alveolata</taxon>
        <taxon>Ciliophora</taxon>
        <taxon>Intramacronucleata</taxon>
        <taxon>Oligohymenophorea</taxon>
        <taxon>Scuticociliatia</taxon>
        <taxon>Philasterida</taxon>
        <taxon>Pseudocohnilembidae</taxon>
        <taxon>Pseudocohnilembus</taxon>
    </lineage>
</organism>